<evidence type="ECO:0000256" key="1">
    <source>
        <dbReference type="ARBA" id="ARBA00022741"/>
    </source>
</evidence>
<dbReference type="InterPro" id="IPR017441">
    <property type="entry name" value="Protein_kinase_ATP_BS"/>
</dbReference>
<evidence type="ECO:0000313" key="6">
    <source>
        <dbReference type="EMBL" id="KNE54430.1"/>
    </source>
</evidence>
<dbReference type="InterPro" id="IPR000719">
    <property type="entry name" value="Prot_kinase_dom"/>
</dbReference>
<keyword evidence="4" id="KW-0723">Serine/threonine-protein kinase</keyword>
<keyword evidence="1 3" id="KW-0547">Nucleotide-binding</keyword>
<dbReference type="PROSITE" id="PS00107">
    <property type="entry name" value="PROTEIN_KINASE_ATP"/>
    <property type="match status" value="1"/>
</dbReference>
<dbReference type="EMBL" id="GG745328">
    <property type="protein sequence ID" value="KNE54430.1"/>
    <property type="molecule type" value="Genomic_DNA"/>
</dbReference>
<dbReference type="SMART" id="SM00220">
    <property type="entry name" value="S_TKc"/>
    <property type="match status" value="1"/>
</dbReference>
<accession>A0A0L0RWE9</accession>
<dbReference type="InterPro" id="IPR011009">
    <property type="entry name" value="Kinase-like_dom_sf"/>
</dbReference>
<sequence length="378" mass="41472">MSQAAQQAAAAAAAAVRPCEYKVGKVLGEGTYAKVKMAYHIKTGQAYACKIFNKQLMHGREHMVLNEINILKKVSQGHPNLIGLIDYFESANNLYLIMELCSGGELFYRICNRGHYFEADAARIVRTICDAVAYLHDANIIHRDLKPENLLFRTPDEDSDLMIADFGLARCLESEAFPMLTTTCGTPGFMSPEILQRKPYGKAVDLWAIGVIAYFLLVGYTPFDRNTTAEEIQAIVSGDWTFSPKEYWAHVSETAKDFIRHLLKLDPNERLTARQALAHPWLAPYAPAVPAAPVPEPVDVPVTATETVHSAPAAPNAATRGMAPGDLLPHIRANSKSAADKFRSAVRTMQAAAHWAKLLGAPAVNLPMPVEEHLPAAQ</sequence>
<dbReference type="STRING" id="578462.A0A0L0RWE9"/>
<dbReference type="OrthoDB" id="40902at2759"/>
<keyword evidence="6" id="KW-0808">Transferase</keyword>
<dbReference type="FunFam" id="3.30.200.20:FF:000042">
    <property type="entry name" value="Aurora kinase A"/>
    <property type="match status" value="1"/>
</dbReference>
<keyword evidence="7" id="KW-1185">Reference proteome</keyword>
<dbReference type="VEuPathDB" id="FungiDB:AMAG_00405"/>
<evidence type="ECO:0000256" key="4">
    <source>
        <dbReference type="RuleBase" id="RU000304"/>
    </source>
</evidence>
<protein>
    <submittedName>
        <fullName evidence="6">CAMK/CAMK1 protein kinase</fullName>
    </submittedName>
</protein>
<dbReference type="InterPro" id="IPR008271">
    <property type="entry name" value="Ser/Thr_kinase_AS"/>
</dbReference>
<reference evidence="6 7" key="1">
    <citation type="submission" date="2009-11" db="EMBL/GenBank/DDBJ databases">
        <title>Annotation of Allomyces macrogynus ATCC 38327.</title>
        <authorList>
            <consortium name="The Broad Institute Genome Sequencing Platform"/>
            <person name="Russ C."/>
            <person name="Cuomo C."/>
            <person name="Burger G."/>
            <person name="Gray M.W."/>
            <person name="Holland P.W.H."/>
            <person name="King N."/>
            <person name="Lang F.B.F."/>
            <person name="Roger A.J."/>
            <person name="Ruiz-Trillo I."/>
            <person name="Young S.K."/>
            <person name="Zeng Q."/>
            <person name="Gargeya S."/>
            <person name="Fitzgerald M."/>
            <person name="Haas B."/>
            <person name="Abouelleil A."/>
            <person name="Alvarado L."/>
            <person name="Arachchi H.M."/>
            <person name="Berlin A."/>
            <person name="Chapman S.B."/>
            <person name="Gearin G."/>
            <person name="Goldberg J."/>
            <person name="Griggs A."/>
            <person name="Gujja S."/>
            <person name="Hansen M."/>
            <person name="Heiman D."/>
            <person name="Howarth C."/>
            <person name="Larimer J."/>
            <person name="Lui A."/>
            <person name="MacDonald P.J.P."/>
            <person name="McCowen C."/>
            <person name="Montmayeur A."/>
            <person name="Murphy C."/>
            <person name="Neiman D."/>
            <person name="Pearson M."/>
            <person name="Priest M."/>
            <person name="Roberts A."/>
            <person name="Saif S."/>
            <person name="Shea T."/>
            <person name="Sisk P."/>
            <person name="Stolte C."/>
            <person name="Sykes S."/>
            <person name="Wortman J."/>
            <person name="Nusbaum C."/>
            <person name="Birren B."/>
        </authorList>
    </citation>
    <scope>NUCLEOTIDE SEQUENCE [LARGE SCALE GENOMIC DNA]</scope>
    <source>
        <strain evidence="6 7">ATCC 38327</strain>
    </source>
</reference>
<keyword evidence="2 3" id="KW-0067">ATP-binding</keyword>
<evidence type="ECO:0000313" key="7">
    <source>
        <dbReference type="Proteomes" id="UP000054350"/>
    </source>
</evidence>
<dbReference type="Gene3D" id="1.10.510.10">
    <property type="entry name" value="Transferase(Phosphotransferase) domain 1"/>
    <property type="match status" value="1"/>
</dbReference>
<organism evidence="6 7">
    <name type="scientific">Allomyces macrogynus (strain ATCC 38327)</name>
    <name type="common">Allomyces javanicus var. macrogynus</name>
    <dbReference type="NCBI Taxonomy" id="578462"/>
    <lineage>
        <taxon>Eukaryota</taxon>
        <taxon>Fungi</taxon>
        <taxon>Fungi incertae sedis</taxon>
        <taxon>Blastocladiomycota</taxon>
        <taxon>Blastocladiomycetes</taxon>
        <taxon>Blastocladiales</taxon>
        <taxon>Blastocladiaceae</taxon>
        <taxon>Allomyces</taxon>
    </lineage>
</organism>
<dbReference type="PROSITE" id="PS50011">
    <property type="entry name" value="PROTEIN_KINASE_DOM"/>
    <property type="match status" value="1"/>
</dbReference>
<proteinExistence type="inferred from homology"/>
<evidence type="ECO:0000256" key="3">
    <source>
        <dbReference type="PROSITE-ProRule" id="PRU10141"/>
    </source>
</evidence>
<dbReference type="CDD" id="cd05117">
    <property type="entry name" value="STKc_CAMK"/>
    <property type="match status" value="1"/>
</dbReference>
<dbReference type="FunFam" id="1.10.510.10:FF:000571">
    <property type="entry name" value="Maternal embryonic leucine zipper kinase"/>
    <property type="match status" value="1"/>
</dbReference>
<evidence type="ECO:0000259" key="5">
    <source>
        <dbReference type="PROSITE" id="PS50011"/>
    </source>
</evidence>
<feature type="binding site" evidence="3">
    <location>
        <position position="50"/>
    </location>
    <ligand>
        <name>ATP</name>
        <dbReference type="ChEBI" id="CHEBI:30616"/>
    </ligand>
</feature>
<dbReference type="PANTHER" id="PTHR24347">
    <property type="entry name" value="SERINE/THREONINE-PROTEIN KINASE"/>
    <property type="match status" value="1"/>
</dbReference>
<gene>
    <name evidence="6" type="ORF">AMAG_00405</name>
</gene>
<feature type="domain" description="Protein kinase" evidence="5">
    <location>
        <begin position="21"/>
        <end position="282"/>
    </location>
</feature>
<dbReference type="GO" id="GO:0005524">
    <property type="term" value="F:ATP binding"/>
    <property type="evidence" value="ECO:0007669"/>
    <property type="project" value="UniProtKB-UniRule"/>
</dbReference>
<keyword evidence="6" id="KW-0418">Kinase</keyword>
<dbReference type="Proteomes" id="UP000054350">
    <property type="component" value="Unassembled WGS sequence"/>
</dbReference>
<dbReference type="AlphaFoldDB" id="A0A0L0RWE9"/>
<dbReference type="SUPFAM" id="SSF56112">
    <property type="entry name" value="Protein kinase-like (PK-like)"/>
    <property type="match status" value="1"/>
</dbReference>
<dbReference type="PROSITE" id="PS00108">
    <property type="entry name" value="PROTEIN_KINASE_ST"/>
    <property type="match status" value="1"/>
</dbReference>
<name>A0A0L0RWE9_ALLM3</name>
<reference evidence="7" key="2">
    <citation type="submission" date="2009-11" db="EMBL/GenBank/DDBJ databases">
        <title>The Genome Sequence of Allomyces macrogynus strain ATCC 38327.</title>
        <authorList>
            <consortium name="The Broad Institute Genome Sequencing Platform"/>
            <person name="Russ C."/>
            <person name="Cuomo C."/>
            <person name="Shea T."/>
            <person name="Young S.K."/>
            <person name="Zeng Q."/>
            <person name="Koehrsen M."/>
            <person name="Haas B."/>
            <person name="Borodovsky M."/>
            <person name="Guigo R."/>
            <person name="Alvarado L."/>
            <person name="Berlin A."/>
            <person name="Borenstein D."/>
            <person name="Chen Z."/>
            <person name="Engels R."/>
            <person name="Freedman E."/>
            <person name="Gellesch M."/>
            <person name="Goldberg J."/>
            <person name="Griggs A."/>
            <person name="Gujja S."/>
            <person name="Heiman D."/>
            <person name="Hepburn T."/>
            <person name="Howarth C."/>
            <person name="Jen D."/>
            <person name="Larson L."/>
            <person name="Lewis B."/>
            <person name="Mehta T."/>
            <person name="Park D."/>
            <person name="Pearson M."/>
            <person name="Roberts A."/>
            <person name="Saif S."/>
            <person name="Shenoy N."/>
            <person name="Sisk P."/>
            <person name="Stolte C."/>
            <person name="Sykes S."/>
            <person name="Walk T."/>
            <person name="White J."/>
            <person name="Yandava C."/>
            <person name="Burger G."/>
            <person name="Gray M.W."/>
            <person name="Holland P.W.H."/>
            <person name="King N."/>
            <person name="Lang F.B.F."/>
            <person name="Roger A.J."/>
            <person name="Ruiz-Trillo I."/>
            <person name="Lander E."/>
            <person name="Nusbaum C."/>
        </authorList>
    </citation>
    <scope>NUCLEOTIDE SEQUENCE [LARGE SCALE GENOMIC DNA]</scope>
    <source>
        <strain evidence="7">ATCC 38327</strain>
    </source>
</reference>
<comment type="similarity">
    <text evidence="4">Belongs to the protein kinase superfamily.</text>
</comment>
<dbReference type="GO" id="GO:0004674">
    <property type="term" value="F:protein serine/threonine kinase activity"/>
    <property type="evidence" value="ECO:0007669"/>
    <property type="project" value="UniProtKB-KW"/>
</dbReference>
<evidence type="ECO:0000256" key="2">
    <source>
        <dbReference type="ARBA" id="ARBA00022840"/>
    </source>
</evidence>
<dbReference type="eggNOG" id="KOG0032">
    <property type="taxonomic scope" value="Eukaryota"/>
</dbReference>
<dbReference type="Pfam" id="PF00069">
    <property type="entry name" value="Pkinase"/>
    <property type="match status" value="1"/>
</dbReference>